<dbReference type="CDD" id="cd16936">
    <property type="entry name" value="HATPase_RsbW-like"/>
    <property type="match status" value="1"/>
</dbReference>
<keyword evidence="4" id="KW-1185">Reference proteome</keyword>
<keyword evidence="1" id="KW-0723">Serine/threonine-protein kinase</keyword>
<feature type="domain" description="Histidine kinase/HSP90-like ATPase" evidence="2">
    <location>
        <begin position="26"/>
        <end position="136"/>
    </location>
</feature>
<dbReference type="SUPFAM" id="SSF55874">
    <property type="entry name" value="ATPase domain of HSP90 chaperone/DNA topoisomerase II/histidine kinase"/>
    <property type="match status" value="1"/>
</dbReference>
<dbReference type="RefSeq" id="WP_094795284.1">
    <property type="nucleotide sequence ID" value="NZ_CP108413.1"/>
</dbReference>
<keyword evidence="1" id="KW-0808">Transferase</keyword>
<evidence type="ECO:0000313" key="4">
    <source>
        <dbReference type="Proteomes" id="UP001610990"/>
    </source>
</evidence>
<sequence length="156" mass="16779">MTRIAGVGGIGVQPEPLSVLSLHPVPESAALARRHFRRLADGYGLGWPVDDGVLLVSELVGNAVRHAAADGPWLIRLEWWRIGHGLRTDVHSPGSPERVRMRAPEPEATDGRGLLLLDHLATAWAVEPSPHGGTMVSFLIGEVRPQVNLPGPRPVS</sequence>
<protein>
    <submittedName>
        <fullName evidence="3">ATP-binding protein</fullName>
    </submittedName>
</protein>
<reference evidence="3 4" key="1">
    <citation type="submission" date="2024-10" db="EMBL/GenBank/DDBJ databases">
        <title>The Natural Products Discovery Center: Release of the First 8490 Sequenced Strains for Exploring Actinobacteria Biosynthetic Diversity.</title>
        <authorList>
            <person name="Kalkreuter E."/>
            <person name="Kautsar S.A."/>
            <person name="Yang D."/>
            <person name="Bader C.D."/>
            <person name="Teijaro C.N."/>
            <person name="Fluegel L."/>
            <person name="Davis C.M."/>
            <person name="Simpson J.R."/>
            <person name="Lauterbach L."/>
            <person name="Steele A.D."/>
            <person name="Gui C."/>
            <person name="Meng S."/>
            <person name="Li G."/>
            <person name="Viehrig K."/>
            <person name="Ye F."/>
            <person name="Su P."/>
            <person name="Kiefer A.F."/>
            <person name="Nichols A."/>
            <person name="Cepeda A.J."/>
            <person name="Yan W."/>
            <person name="Fan B."/>
            <person name="Jiang Y."/>
            <person name="Adhikari A."/>
            <person name="Zheng C.-J."/>
            <person name="Schuster L."/>
            <person name="Cowan T.M."/>
            <person name="Smanski M.J."/>
            <person name="Chevrette M.G."/>
            <person name="De Carvalho L.P.S."/>
            <person name="Shen B."/>
        </authorList>
    </citation>
    <scope>NUCLEOTIDE SEQUENCE [LARGE SCALE GENOMIC DNA]</scope>
    <source>
        <strain evidence="3 4">NPDC018013</strain>
    </source>
</reference>
<name>A0ABW7RHZ7_9ACTN</name>
<dbReference type="Pfam" id="PF13581">
    <property type="entry name" value="HATPase_c_2"/>
    <property type="match status" value="1"/>
</dbReference>
<keyword evidence="3" id="KW-0067">ATP-binding</keyword>
<gene>
    <name evidence="3" type="ORF">ACH4GP_25430</name>
</gene>
<comment type="caution">
    <text evidence="3">The sequence shown here is derived from an EMBL/GenBank/DDBJ whole genome shotgun (WGS) entry which is preliminary data.</text>
</comment>
<dbReference type="PANTHER" id="PTHR35526:SF3">
    <property type="entry name" value="ANTI-SIGMA-F FACTOR RSBW"/>
    <property type="match status" value="1"/>
</dbReference>
<proteinExistence type="predicted"/>
<dbReference type="GO" id="GO:0005524">
    <property type="term" value="F:ATP binding"/>
    <property type="evidence" value="ECO:0007669"/>
    <property type="project" value="UniProtKB-KW"/>
</dbReference>
<evidence type="ECO:0000259" key="2">
    <source>
        <dbReference type="Pfam" id="PF13581"/>
    </source>
</evidence>
<keyword evidence="1" id="KW-0418">Kinase</keyword>
<dbReference type="InterPro" id="IPR003594">
    <property type="entry name" value="HATPase_dom"/>
</dbReference>
<dbReference type="InterPro" id="IPR050267">
    <property type="entry name" value="Anti-sigma-factor_SerPK"/>
</dbReference>
<keyword evidence="3" id="KW-0547">Nucleotide-binding</keyword>
<dbReference type="Gene3D" id="3.30.565.10">
    <property type="entry name" value="Histidine kinase-like ATPase, C-terminal domain"/>
    <property type="match status" value="1"/>
</dbReference>
<dbReference type="PANTHER" id="PTHR35526">
    <property type="entry name" value="ANTI-SIGMA-F FACTOR RSBW-RELATED"/>
    <property type="match status" value="1"/>
</dbReference>
<dbReference type="Proteomes" id="UP001610990">
    <property type="component" value="Unassembled WGS sequence"/>
</dbReference>
<organism evidence="3 4">
    <name type="scientific">Streptomyces celluloflavus</name>
    <dbReference type="NCBI Taxonomy" id="58344"/>
    <lineage>
        <taxon>Bacteria</taxon>
        <taxon>Bacillati</taxon>
        <taxon>Actinomycetota</taxon>
        <taxon>Actinomycetes</taxon>
        <taxon>Kitasatosporales</taxon>
        <taxon>Streptomycetaceae</taxon>
        <taxon>Streptomyces</taxon>
    </lineage>
</organism>
<dbReference type="InterPro" id="IPR036890">
    <property type="entry name" value="HATPase_C_sf"/>
</dbReference>
<evidence type="ECO:0000313" key="3">
    <source>
        <dbReference type="EMBL" id="MFH8587700.1"/>
    </source>
</evidence>
<accession>A0ABW7RHZ7</accession>
<dbReference type="EMBL" id="JBIRGH010000018">
    <property type="protein sequence ID" value="MFH8587700.1"/>
    <property type="molecule type" value="Genomic_DNA"/>
</dbReference>
<evidence type="ECO:0000256" key="1">
    <source>
        <dbReference type="ARBA" id="ARBA00022527"/>
    </source>
</evidence>